<protein>
    <submittedName>
        <fullName evidence="1">YcfA family protein</fullName>
    </submittedName>
</protein>
<dbReference type="Proteomes" id="UP000009229">
    <property type="component" value="Chromosome"/>
</dbReference>
<name>A0AAU8PD47_DESK7</name>
<reference evidence="2" key="1">
    <citation type="submission" date="2011-05" db="EMBL/GenBank/DDBJ databases">
        <title>Complete sequence of Desulfotomaculum kuznetsovii DSM 6115.</title>
        <authorList>
            <person name="Lucas S."/>
            <person name="Han J."/>
            <person name="Lapidus A."/>
            <person name="Cheng J.-F."/>
            <person name="Goodwin L."/>
            <person name="Pitluck S."/>
            <person name="Peters L."/>
            <person name="Mikhailova N."/>
            <person name="Lu M."/>
            <person name="Saunders E."/>
            <person name="Han C."/>
            <person name="Tapia R."/>
            <person name="Land M."/>
            <person name="Hauser L."/>
            <person name="Kyrpides N."/>
            <person name="Ivanova N."/>
            <person name="Pagani I."/>
            <person name="Nazina T."/>
            <person name="Ivanova A."/>
            <person name="Parshina S."/>
            <person name="Kuever J."/>
            <person name="Muyzer G."/>
            <person name="Plugge C."/>
            <person name="Stams A."/>
            <person name="Woyke T."/>
        </authorList>
    </citation>
    <scope>NUCLEOTIDE SEQUENCE [LARGE SCALE GENOMIC DNA]</scope>
    <source>
        <strain evidence="2">DSM 6115 / VKM B-1805 / 17</strain>
    </source>
</reference>
<sequence>MGNLKKLLEKIKRNPKTVRFDELDLVLRRAGFERSQPGGGSSHYVYRKGKLKLVVPYRQPYILVAYIKRAIKLLEEAQEDE</sequence>
<evidence type="ECO:0000313" key="2">
    <source>
        <dbReference type="Proteomes" id="UP000009229"/>
    </source>
</evidence>
<keyword evidence="2" id="KW-1185">Reference proteome</keyword>
<proteinExistence type="predicted"/>
<dbReference type="AlphaFoldDB" id="A0AAU8PD47"/>
<dbReference type="RefSeq" id="WP_013823546.1">
    <property type="nucleotide sequence ID" value="NC_015573.1"/>
</dbReference>
<dbReference type="EMBL" id="CP002770">
    <property type="protein sequence ID" value="AEG16035.1"/>
    <property type="molecule type" value="Genomic_DNA"/>
</dbReference>
<organism evidence="1 2">
    <name type="scientific">Desulfofundulus kuznetsovii (strain DSM 6115 / VKM B-1805 / 17)</name>
    <name type="common">Desulfotomaculum kuznetsovii</name>
    <dbReference type="NCBI Taxonomy" id="760568"/>
    <lineage>
        <taxon>Bacteria</taxon>
        <taxon>Bacillati</taxon>
        <taxon>Bacillota</taxon>
        <taxon>Clostridia</taxon>
        <taxon>Eubacteriales</taxon>
        <taxon>Peptococcaceae</taxon>
        <taxon>Desulfofundulus</taxon>
    </lineage>
</organism>
<accession>A0AAU8PD47</accession>
<dbReference type="KEGG" id="dku:Desku_2509"/>
<evidence type="ECO:0000313" key="1">
    <source>
        <dbReference type="EMBL" id="AEG16035.1"/>
    </source>
</evidence>
<gene>
    <name evidence="1" type="ordered locus">Desku_2509</name>
</gene>